<dbReference type="Pfam" id="PF03747">
    <property type="entry name" value="ADP_ribosyl_GH"/>
    <property type="match status" value="1"/>
</dbReference>
<dbReference type="SUPFAM" id="SSF101478">
    <property type="entry name" value="ADP-ribosylglycohydrolase"/>
    <property type="match status" value="1"/>
</dbReference>
<keyword evidence="5" id="KW-1185">Reference proteome</keyword>
<dbReference type="PANTHER" id="PTHR16222">
    <property type="entry name" value="ADP-RIBOSYLGLYCOHYDROLASE"/>
    <property type="match status" value="1"/>
</dbReference>
<feature type="binding site" evidence="3">
    <location>
        <position position="95"/>
    </location>
    <ligand>
        <name>Mg(2+)</name>
        <dbReference type="ChEBI" id="CHEBI:18420"/>
        <label>1</label>
    </ligand>
</feature>
<dbReference type="InterPro" id="IPR036705">
    <property type="entry name" value="Ribosyl_crysJ1_sf"/>
</dbReference>
<comment type="similarity">
    <text evidence="1">Belongs to the ADP-ribosylglycohydrolase family.</text>
</comment>
<reference evidence="4 5" key="1">
    <citation type="submission" date="2019-10" db="EMBL/GenBank/DDBJ databases">
        <title>Genomic and transcriptomic insights into the perfect genentic adaptation of a filamentous nitrogen-fixing cyanobacterium to rice fields.</title>
        <authorList>
            <person name="Chen Z."/>
        </authorList>
    </citation>
    <scope>NUCLEOTIDE SEQUENCE [LARGE SCALE GENOMIC DNA]</scope>
    <source>
        <strain evidence="4">CCNUC1</strain>
    </source>
</reference>
<evidence type="ECO:0000256" key="2">
    <source>
        <dbReference type="ARBA" id="ARBA00022801"/>
    </source>
</evidence>
<evidence type="ECO:0000256" key="1">
    <source>
        <dbReference type="ARBA" id="ARBA00010702"/>
    </source>
</evidence>
<feature type="binding site" evidence="3">
    <location>
        <position position="94"/>
    </location>
    <ligand>
        <name>Mg(2+)</name>
        <dbReference type="ChEBI" id="CHEBI:18420"/>
        <label>1</label>
    </ligand>
</feature>
<dbReference type="EMBL" id="CP045227">
    <property type="protein sequence ID" value="QFS51013.1"/>
    <property type="molecule type" value="Genomic_DNA"/>
</dbReference>
<feature type="binding site" evidence="3">
    <location>
        <position position="351"/>
    </location>
    <ligand>
        <name>Mg(2+)</name>
        <dbReference type="ChEBI" id="CHEBI:18420"/>
        <label>1</label>
    </ligand>
</feature>
<keyword evidence="3" id="KW-0460">Magnesium</keyword>
<sequence length="481" mass="53512">MLEVVKSSLFINELVMQEKNQLLSIDSLQDRCAGSIIAAAAGDALGWMTEFIRSHNDLKHKMGLEQVTDYQSWSKRVGGRFQGYEDYIAAGEYSDDTQLTICTAACISFNGCFDYHPFCKFEYPMWLEYARGAGGTVKEAAEKIQRKSADWNSNFFSRKMKEGSIDYRDGGANGAAMRISPHVLANVGRWEQAEADIWRNSIISHGHPRAIVGALLYGYALQTVLQWSEPSIGQQLIEILGNWVKQLQIPKIPALKTWLTEWNKGRVESFEVVFEKTKQEAVEWLRLVWLGLRKDESPQNILEQLGCFDQATKGSGLATAIAGVYLFARQPEQTQESIITAANMIGSDTDSIAAFVGGLGGAAFGLEVISEKWRSQIQDAPFLICIGEYLAKISAGEHEKMKIRPGYSGIKLGKALCRQTVHKDMRVVHCRLGAGTITEIDKQSLLTQGRTVTTVRINFDVGQSCKLAFRADTPSKTLFII</sequence>
<dbReference type="GO" id="GO:0046872">
    <property type="term" value="F:metal ion binding"/>
    <property type="evidence" value="ECO:0007669"/>
    <property type="project" value="UniProtKB-KW"/>
</dbReference>
<comment type="cofactor">
    <cofactor evidence="3">
        <name>Mg(2+)</name>
        <dbReference type="ChEBI" id="CHEBI:18420"/>
    </cofactor>
    <text evidence="3">Binds 2 magnesium ions per subunit.</text>
</comment>
<proteinExistence type="inferred from homology"/>
<keyword evidence="3" id="KW-0479">Metal-binding</keyword>
<feature type="binding site" evidence="3">
    <location>
        <position position="96"/>
    </location>
    <ligand>
        <name>Mg(2+)</name>
        <dbReference type="ChEBI" id="CHEBI:18420"/>
        <label>1</label>
    </ligand>
</feature>
<dbReference type="AlphaFoldDB" id="A0A5P8WDX1"/>
<dbReference type="Gene3D" id="1.10.4080.10">
    <property type="entry name" value="ADP-ribosylation/Crystallin J1"/>
    <property type="match status" value="1"/>
</dbReference>
<feature type="binding site" evidence="3">
    <location>
        <position position="348"/>
    </location>
    <ligand>
        <name>Mg(2+)</name>
        <dbReference type="ChEBI" id="CHEBI:18420"/>
        <label>1</label>
    </ligand>
</feature>
<keyword evidence="2 4" id="KW-0378">Hydrolase</keyword>
<dbReference type="Proteomes" id="UP000326678">
    <property type="component" value="Chromosome Gxm2"/>
</dbReference>
<dbReference type="InterPro" id="IPR050792">
    <property type="entry name" value="ADP-ribosylglycohydrolase"/>
</dbReference>
<evidence type="ECO:0000313" key="5">
    <source>
        <dbReference type="Proteomes" id="UP000326678"/>
    </source>
</evidence>
<dbReference type="PANTHER" id="PTHR16222:SF24">
    <property type="entry name" value="ADP-RIBOSYLHYDROLASE ARH3"/>
    <property type="match status" value="1"/>
</dbReference>
<protein>
    <submittedName>
        <fullName evidence="4">ADP-ribosylglycohydrolase family protein</fullName>
    </submittedName>
</protein>
<accession>A0A5P8WDX1</accession>
<evidence type="ECO:0000256" key="3">
    <source>
        <dbReference type="PIRSR" id="PIRSR605502-1"/>
    </source>
</evidence>
<feature type="binding site" evidence="3">
    <location>
        <position position="350"/>
    </location>
    <ligand>
        <name>Mg(2+)</name>
        <dbReference type="ChEBI" id="CHEBI:18420"/>
        <label>1</label>
    </ligand>
</feature>
<dbReference type="InterPro" id="IPR005502">
    <property type="entry name" value="Ribosyl_crysJ1"/>
</dbReference>
<organism evidence="4 5">
    <name type="scientific">Nostoc sphaeroides CCNUC1</name>
    <dbReference type="NCBI Taxonomy" id="2653204"/>
    <lineage>
        <taxon>Bacteria</taxon>
        <taxon>Bacillati</taxon>
        <taxon>Cyanobacteriota</taxon>
        <taxon>Cyanophyceae</taxon>
        <taxon>Nostocales</taxon>
        <taxon>Nostocaceae</taxon>
        <taxon>Nostoc</taxon>
    </lineage>
</organism>
<name>A0A5P8WDX1_9NOSO</name>
<dbReference type="KEGG" id="nsh:GXM_08507"/>
<dbReference type="GO" id="GO:0016787">
    <property type="term" value="F:hydrolase activity"/>
    <property type="evidence" value="ECO:0007669"/>
    <property type="project" value="UniProtKB-KW"/>
</dbReference>
<gene>
    <name evidence="4" type="ORF">GXM_08507</name>
</gene>
<evidence type="ECO:0000313" key="4">
    <source>
        <dbReference type="EMBL" id="QFS51013.1"/>
    </source>
</evidence>